<keyword evidence="3" id="KW-1185">Reference proteome</keyword>
<dbReference type="EMBL" id="LNCD01000122">
    <property type="protein sequence ID" value="KWV44470.1"/>
    <property type="molecule type" value="Genomic_DNA"/>
</dbReference>
<feature type="compositionally biased region" description="Low complexity" evidence="1">
    <location>
        <begin position="33"/>
        <end position="46"/>
    </location>
</feature>
<gene>
    <name evidence="2" type="ORF">AS026_16385</name>
</gene>
<organism evidence="2 3">
    <name type="scientific">Rhizobium altiplani</name>
    <dbReference type="NCBI Taxonomy" id="1864509"/>
    <lineage>
        <taxon>Bacteria</taxon>
        <taxon>Pseudomonadati</taxon>
        <taxon>Pseudomonadota</taxon>
        <taxon>Alphaproteobacteria</taxon>
        <taxon>Hyphomicrobiales</taxon>
        <taxon>Rhizobiaceae</taxon>
        <taxon>Rhizobium/Agrobacterium group</taxon>
        <taxon>Rhizobium</taxon>
    </lineage>
</organism>
<dbReference type="Proteomes" id="UP000068164">
    <property type="component" value="Unassembled WGS sequence"/>
</dbReference>
<dbReference type="OrthoDB" id="8454019at2"/>
<evidence type="ECO:0000313" key="3">
    <source>
        <dbReference type="Proteomes" id="UP000068164"/>
    </source>
</evidence>
<name>A0A109J8T9_9HYPH</name>
<evidence type="ECO:0000256" key="1">
    <source>
        <dbReference type="SAM" id="MobiDB-lite"/>
    </source>
</evidence>
<feature type="compositionally biased region" description="Basic residues" evidence="1">
    <location>
        <begin position="22"/>
        <end position="31"/>
    </location>
</feature>
<accession>A0A109J8T9</accession>
<sequence length="138" mass="14901">MTDEIKATVTNDTAAGNEPKVKKTRAPRKSKTVAEAAVATSVSTPAKKTRGGRRKNTEKGEAIASATPVSGNKIAPTKSKQTVQPQKRGRRKAEAPEPALDDFADLLKLEEENQKLRRALSEKLRTENAGLRKKLGLA</sequence>
<reference evidence="2 3" key="1">
    <citation type="submission" date="2015-11" db="EMBL/GenBank/DDBJ databases">
        <title>Draft Genome Sequence of the Strain BR 10423 (Rhizobium sp.) isolated from nodules of Mimosa pudica.</title>
        <authorList>
            <person name="Barauna A.C."/>
            <person name="Zilli J.E."/>
            <person name="Simoes-Araujo J.L."/>
            <person name="Reis V.M."/>
            <person name="James E.K."/>
            <person name="Reis F.B.Jr."/>
            <person name="Rouws L.F."/>
            <person name="Passos S.R."/>
            <person name="Gois S.R."/>
        </authorList>
    </citation>
    <scope>NUCLEOTIDE SEQUENCE [LARGE SCALE GENOMIC DNA]</scope>
    <source>
        <strain evidence="2 3">BR10423</strain>
    </source>
</reference>
<comment type="caution">
    <text evidence="2">The sequence shown here is derived from an EMBL/GenBank/DDBJ whole genome shotgun (WGS) entry which is preliminary data.</text>
</comment>
<dbReference type="AlphaFoldDB" id="A0A109J8T9"/>
<feature type="region of interest" description="Disordered" evidence="1">
    <location>
        <begin position="1"/>
        <end position="99"/>
    </location>
</feature>
<protein>
    <recommendedName>
        <fullName evidence="4">SyrB-like regulator</fullName>
    </recommendedName>
</protein>
<evidence type="ECO:0000313" key="2">
    <source>
        <dbReference type="EMBL" id="KWV44470.1"/>
    </source>
</evidence>
<dbReference type="RefSeq" id="WP_062373620.1">
    <property type="nucleotide sequence ID" value="NZ_LNCD01000122.1"/>
</dbReference>
<proteinExistence type="predicted"/>
<evidence type="ECO:0008006" key="4">
    <source>
        <dbReference type="Google" id="ProtNLM"/>
    </source>
</evidence>